<feature type="transmembrane region" description="Helical" evidence="7">
    <location>
        <begin position="202"/>
        <end position="223"/>
    </location>
</feature>
<comment type="subcellular location">
    <subcellularLocation>
        <location evidence="1">Membrane</location>
        <topology evidence="1">Multi-pass membrane protein</topology>
    </subcellularLocation>
</comment>
<evidence type="ECO:0000313" key="9">
    <source>
        <dbReference type="EMBL" id="GLI53763.1"/>
    </source>
</evidence>
<dbReference type="PANTHER" id="PTHR31272">
    <property type="entry name" value="CYTOCHROME C-TYPE BIOGENESIS PROTEIN HI_1454-RELATED"/>
    <property type="match status" value="1"/>
</dbReference>
<dbReference type="Pfam" id="PF02683">
    <property type="entry name" value="DsbD_TM"/>
    <property type="match status" value="1"/>
</dbReference>
<feature type="domain" description="Cytochrome C biogenesis protein transmembrane" evidence="8">
    <location>
        <begin position="7"/>
        <end position="220"/>
    </location>
</feature>
<dbReference type="InterPro" id="IPR003834">
    <property type="entry name" value="Cyt_c_assmbl_TM_dom"/>
</dbReference>
<organism evidence="9 10">
    <name type="scientific">Thermodesulfovibrio yellowstonii</name>
    <dbReference type="NCBI Taxonomy" id="28262"/>
    <lineage>
        <taxon>Bacteria</taxon>
        <taxon>Pseudomonadati</taxon>
        <taxon>Nitrospirota</taxon>
        <taxon>Thermodesulfovibrionia</taxon>
        <taxon>Thermodesulfovibrionales</taxon>
        <taxon>Thermodesulfovibrionaceae</taxon>
        <taxon>Thermodesulfovibrio</taxon>
    </lineage>
</organism>
<feature type="transmembrane region" description="Helical" evidence="7">
    <location>
        <begin position="168"/>
        <end position="190"/>
    </location>
</feature>
<feature type="transmembrane region" description="Helical" evidence="7">
    <location>
        <begin position="85"/>
        <end position="105"/>
    </location>
</feature>
<evidence type="ECO:0000256" key="2">
    <source>
        <dbReference type="ARBA" id="ARBA00006143"/>
    </source>
</evidence>
<dbReference type="AlphaFoldDB" id="A0A9W6LKY3"/>
<dbReference type="GO" id="GO:0017004">
    <property type="term" value="P:cytochrome complex assembly"/>
    <property type="evidence" value="ECO:0007669"/>
    <property type="project" value="UniProtKB-KW"/>
</dbReference>
<gene>
    <name evidence="9" type="ORF">TISLANDTSLP1_14560</name>
</gene>
<sequence>MNEITFTASFLGGIISFFSPCILPLLPVYISLFSGLSTTELSIGSSRLRIFMHTLIFIAGFSTVYLALGAGSSFIGTIFFDYQDYLRIIGGVFLILFGLVLIGLIKSGFFVREFRLNVKVQKFGTPLGAFLVGVGFAAGWSPCIGPVLGSILIYSSMSGSIMSGIKMLGAYSMGIAIPFLISSLLIDTVMRYLRKFMKIFRWINYLIGVFLIILGLLMISGSFTV</sequence>
<keyword evidence="3 7" id="KW-0812">Transmembrane</keyword>
<dbReference type="InterPro" id="IPR051790">
    <property type="entry name" value="Cytochrome_c-biogenesis_DsbD"/>
</dbReference>
<evidence type="ECO:0000256" key="7">
    <source>
        <dbReference type="SAM" id="Phobius"/>
    </source>
</evidence>
<protein>
    <submittedName>
        <fullName evidence="9">Cytochrome C biogenesis protein CcdA</fullName>
    </submittedName>
</protein>
<proteinExistence type="inferred from homology"/>
<evidence type="ECO:0000313" key="10">
    <source>
        <dbReference type="Proteomes" id="UP001144297"/>
    </source>
</evidence>
<name>A0A9W6LKY3_9BACT</name>
<keyword evidence="4" id="KW-0201">Cytochrome c-type biogenesis</keyword>
<feature type="transmembrane region" description="Helical" evidence="7">
    <location>
        <begin position="50"/>
        <end position="79"/>
    </location>
</feature>
<dbReference type="PANTHER" id="PTHR31272:SF4">
    <property type="entry name" value="CYTOCHROME C-TYPE BIOGENESIS PROTEIN HI_1454-RELATED"/>
    <property type="match status" value="1"/>
</dbReference>
<comment type="caution">
    <text evidence="9">The sequence shown here is derived from an EMBL/GenBank/DDBJ whole genome shotgun (WGS) entry which is preliminary data.</text>
</comment>
<evidence type="ECO:0000256" key="1">
    <source>
        <dbReference type="ARBA" id="ARBA00004141"/>
    </source>
</evidence>
<keyword evidence="10" id="KW-1185">Reference proteome</keyword>
<dbReference type="GO" id="GO:0016020">
    <property type="term" value="C:membrane"/>
    <property type="evidence" value="ECO:0007669"/>
    <property type="project" value="UniProtKB-SubCell"/>
</dbReference>
<evidence type="ECO:0000256" key="6">
    <source>
        <dbReference type="ARBA" id="ARBA00023136"/>
    </source>
</evidence>
<evidence type="ECO:0000256" key="4">
    <source>
        <dbReference type="ARBA" id="ARBA00022748"/>
    </source>
</evidence>
<dbReference type="EMBL" id="BSDX01000001">
    <property type="protein sequence ID" value="GLI53763.1"/>
    <property type="molecule type" value="Genomic_DNA"/>
</dbReference>
<evidence type="ECO:0000256" key="3">
    <source>
        <dbReference type="ARBA" id="ARBA00022692"/>
    </source>
</evidence>
<dbReference type="Proteomes" id="UP001144297">
    <property type="component" value="Unassembled WGS sequence"/>
</dbReference>
<feature type="transmembrane region" description="Helical" evidence="7">
    <location>
        <begin position="6"/>
        <end position="30"/>
    </location>
</feature>
<accession>A0A9W6LKY3</accession>
<reference evidence="9" key="1">
    <citation type="submission" date="2022-12" db="EMBL/GenBank/DDBJ databases">
        <title>Reference genome sequencing for broad-spectrum identification of bacterial and archaeal isolates by mass spectrometry.</title>
        <authorList>
            <person name="Sekiguchi Y."/>
            <person name="Tourlousse D.M."/>
        </authorList>
    </citation>
    <scope>NUCLEOTIDE SEQUENCE</scope>
    <source>
        <strain evidence="9">TSL-P1</strain>
    </source>
</reference>
<comment type="similarity">
    <text evidence="2">Belongs to the DsbD family.</text>
</comment>
<keyword evidence="5 7" id="KW-1133">Transmembrane helix</keyword>
<evidence type="ECO:0000259" key="8">
    <source>
        <dbReference type="Pfam" id="PF02683"/>
    </source>
</evidence>
<feature type="transmembrane region" description="Helical" evidence="7">
    <location>
        <begin position="126"/>
        <end position="148"/>
    </location>
</feature>
<keyword evidence="6 7" id="KW-0472">Membrane</keyword>
<evidence type="ECO:0000256" key="5">
    <source>
        <dbReference type="ARBA" id="ARBA00022989"/>
    </source>
</evidence>